<dbReference type="AlphaFoldDB" id="A0A2K2G6J8"/>
<dbReference type="PANTHER" id="PTHR43537">
    <property type="entry name" value="TRANSCRIPTIONAL REGULATOR, GNTR FAMILY"/>
    <property type="match status" value="1"/>
</dbReference>
<keyword evidence="1" id="KW-0805">Transcription regulation</keyword>
<dbReference type="SMART" id="SM00345">
    <property type="entry name" value="HTH_GNTR"/>
    <property type="match status" value="1"/>
</dbReference>
<dbReference type="Pfam" id="PF07729">
    <property type="entry name" value="FCD"/>
    <property type="match status" value="1"/>
</dbReference>
<dbReference type="PANTHER" id="PTHR43537:SF5">
    <property type="entry name" value="UXU OPERON TRANSCRIPTIONAL REGULATOR"/>
    <property type="match status" value="1"/>
</dbReference>
<dbReference type="SUPFAM" id="SSF46785">
    <property type="entry name" value="Winged helix' DNA-binding domain"/>
    <property type="match status" value="1"/>
</dbReference>
<organism evidence="5 6">
    <name type="scientific">Novosphingobium guangzhouense</name>
    <dbReference type="NCBI Taxonomy" id="1850347"/>
    <lineage>
        <taxon>Bacteria</taxon>
        <taxon>Pseudomonadati</taxon>
        <taxon>Pseudomonadota</taxon>
        <taxon>Alphaproteobacteria</taxon>
        <taxon>Sphingomonadales</taxon>
        <taxon>Sphingomonadaceae</taxon>
        <taxon>Novosphingobium</taxon>
    </lineage>
</organism>
<evidence type="ECO:0000313" key="5">
    <source>
        <dbReference type="EMBL" id="PNU06666.1"/>
    </source>
</evidence>
<dbReference type="Gene3D" id="1.10.10.10">
    <property type="entry name" value="Winged helix-like DNA-binding domain superfamily/Winged helix DNA-binding domain"/>
    <property type="match status" value="1"/>
</dbReference>
<accession>A0A2K2G6J8</accession>
<evidence type="ECO:0000313" key="6">
    <source>
        <dbReference type="Proteomes" id="UP000236327"/>
    </source>
</evidence>
<gene>
    <name evidence="5" type="ORF">A8V01_00260</name>
</gene>
<evidence type="ECO:0000256" key="1">
    <source>
        <dbReference type="ARBA" id="ARBA00023015"/>
    </source>
</evidence>
<dbReference type="InterPro" id="IPR008920">
    <property type="entry name" value="TF_FadR/GntR_C"/>
</dbReference>
<evidence type="ECO:0000256" key="2">
    <source>
        <dbReference type="ARBA" id="ARBA00023125"/>
    </source>
</evidence>
<dbReference type="PROSITE" id="PS50949">
    <property type="entry name" value="HTH_GNTR"/>
    <property type="match status" value="1"/>
</dbReference>
<dbReference type="GO" id="GO:0003677">
    <property type="term" value="F:DNA binding"/>
    <property type="evidence" value="ECO:0007669"/>
    <property type="project" value="UniProtKB-KW"/>
</dbReference>
<comment type="caution">
    <text evidence="5">The sequence shown here is derived from an EMBL/GenBank/DDBJ whole genome shotgun (WGS) entry which is preliminary data.</text>
</comment>
<name>A0A2K2G6J8_9SPHN</name>
<dbReference type="InterPro" id="IPR036388">
    <property type="entry name" value="WH-like_DNA-bd_sf"/>
</dbReference>
<dbReference type="InterPro" id="IPR011711">
    <property type="entry name" value="GntR_C"/>
</dbReference>
<dbReference type="GO" id="GO:0003700">
    <property type="term" value="F:DNA-binding transcription factor activity"/>
    <property type="evidence" value="ECO:0007669"/>
    <property type="project" value="InterPro"/>
</dbReference>
<keyword evidence="3" id="KW-0804">Transcription</keyword>
<feature type="domain" description="HTH gntR-type" evidence="4">
    <location>
        <begin position="2"/>
        <end position="69"/>
    </location>
</feature>
<dbReference type="SUPFAM" id="SSF48008">
    <property type="entry name" value="GntR ligand-binding domain-like"/>
    <property type="match status" value="1"/>
</dbReference>
<dbReference type="RefSeq" id="WP_103093951.1">
    <property type="nucleotide sequence ID" value="NZ_LYMM01000001.1"/>
</dbReference>
<proteinExistence type="predicted"/>
<evidence type="ECO:0000259" key="4">
    <source>
        <dbReference type="PROSITE" id="PS50949"/>
    </source>
</evidence>
<sequence length="224" mass="24994">MKKTSDDVYRRIRSGILSGHFAAGSFVPEDEFATYCGTSRTPVREAISRLVSEMLLQRSGTRRVFVPQWSDNQIEELFILRAGLEQHCAQRAARLITADQIAALQLHCDFIDGAISASDGPDIPAFVEGNRRFHSGILEAADSEPLDKLMRIVVSQVIIHRTAERYSLGDMEQSQTDHRDLIAAFSVKDSDWAGTIARNHILRAAHAYRVQALRKVRDCAEGAD</sequence>
<keyword evidence="6" id="KW-1185">Reference proteome</keyword>
<reference evidence="5 6" key="1">
    <citation type="submission" date="2016-05" db="EMBL/GenBank/DDBJ databases">
        <title>Complete genome sequence of Novosphingobium guangzhouense SA925(T).</title>
        <authorList>
            <person name="Sha S."/>
        </authorList>
    </citation>
    <scope>NUCLEOTIDE SEQUENCE [LARGE SCALE GENOMIC DNA]</scope>
    <source>
        <strain evidence="5 6">SA925</strain>
    </source>
</reference>
<dbReference type="InterPro" id="IPR000524">
    <property type="entry name" value="Tscrpt_reg_HTH_GntR"/>
</dbReference>
<evidence type="ECO:0000256" key="3">
    <source>
        <dbReference type="ARBA" id="ARBA00023163"/>
    </source>
</evidence>
<dbReference type="OrthoDB" id="7620579at2"/>
<dbReference type="Proteomes" id="UP000236327">
    <property type="component" value="Unassembled WGS sequence"/>
</dbReference>
<dbReference type="Gene3D" id="1.20.120.530">
    <property type="entry name" value="GntR ligand-binding domain-like"/>
    <property type="match status" value="1"/>
</dbReference>
<dbReference type="InterPro" id="IPR036390">
    <property type="entry name" value="WH_DNA-bd_sf"/>
</dbReference>
<dbReference type="Pfam" id="PF00392">
    <property type="entry name" value="GntR"/>
    <property type="match status" value="1"/>
</dbReference>
<dbReference type="EMBL" id="LYMM01000001">
    <property type="protein sequence ID" value="PNU06666.1"/>
    <property type="molecule type" value="Genomic_DNA"/>
</dbReference>
<protein>
    <recommendedName>
        <fullName evidence="4">HTH gntR-type domain-containing protein</fullName>
    </recommendedName>
</protein>
<keyword evidence="2" id="KW-0238">DNA-binding</keyword>
<dbReference type="SMART" id="SM00895">
    <property type="entry name" value="FCD"/>
    <property type="match status" value="1"/>
</dbReference>